<dbReference type="AlphaFoldDB" id="A0AAW8TZ77"/>
<evidence type="ECO:0000313" key="2">
    <source>
        <dbReference type="EMBL" id="MDT2809727.1"/>
    </source>
</evidence>
<dbReference type="InterPro" id="IPR029044">
    <property type="entry name" value="Nucleotide-diphossugar_trans"/>
</dbReference>
<gene>
    <name evidence="2" type="ORF">P7H43_04465</name>
</gene>
<feature type="domain" description="Glycosyltransferase 2-like" evidence="1">
    <location>
        <begin position="9"/>
        <end position="180"/>
    </location>
</feature>
<name>A0AAW8TZ77_9ENTE</name>
<evidence type="ECO:0000259" key="1">
    <source>
        <dbReference type="Pfam" id="PF00535"/>
    </source>
</evidence>
<keyword evidence="2" id="KW-0808">Transferase</keyword>
<dbReference type="SUPFAM" id="SSF53448">
    <property type="entry name" value="Nucleotide-diphospho-sugar transferases"/>
    <property type="match status" value="1"/>
</dbReference>
<dbReference type="RefSeq" id="WP_311835132.1">
    <property type="nucleotide sequence ID" value="NZ_JARQBJ010000002.1"/>
</dbReference>
<dbReference type="EMBL" id="JARQBJ010000002">
    <property type="protein sequence ID" value="MDT2809727.1"/>
    <property type="molecule type" value="Genomic_DNA"/>
</dbReference>
<proteinExistence type="predicted"/>
<dbReference type="GO" id="GO:0016758">
    <property type="term" value="F:hexosyltransferase activity"/>
    <property type="evidence" value="ECO:0007669"/>
    <property type="project" value="UniProtKB-ARBA"/>
</dbReference>
<sequence length="334" mass="38916">MENQEPVVSVVMLSYNHEKYLAEALASVVAQETTFSYEIIIHDDASQDRSQEIIQEFVARYPDRFVAILQKENQYSQDINFDCRQIYPRCRGKYLAFCEGDDYWTDPKKLQKQFQVMEKDSDLAICVHQVVAITEEGMTLPRTYPTKEQLAQTGKASTSALVPLDYPFHTTSFFIRKKALEPLMAGNTPLVHYFNGDEVLLRLSLIQGEVYYLHEAMSVYRQFSEGSWSTRQQQLTKAEQVQKITKLIQGYRVFDEESGYAYHELLQEKVFSFNLALCQYDVGASKENWQQVAPYLTSWLAKAPLKRRMQHGLFQVWPGLYQQLFKFRRAVLSR</sequence>
<keyword evidence="2" id="KW-0328">Glycosyltransferase</keyword>
<evidence type="ECO:0000313" key="3">
    <source>
        <dbReference type="Proteomes" id="UP001256711"/>
    </source>
</evidence>
<dbReference type="PANTHER" id="PTHR22916">
    <property type="entry name" value="GLYCOSYLTRANSFERASE"/>
    <property type="match status" value="1"/>
</dbReference>
<comment type="caution">
    <text evidence="2">The sequence shown here is derived from an EMBL/GenBank/DDBJ whole genome shotgun (WGS) entry which is preliminary data.</text>
</comment>
<accession>A0AAW8TZ77</accession>
<reference evidence="2" key="1">
    <citation type="submission" date="2023-03" db="EMBL/GenBank/DDBJ databases">
        <authorList>
            <person name="Shen W."/>
            <person name="Cai J."/>
        </authorList>
    </citation>
    <scope>NUCLEOTIDE SEQUENCE</scope>
    <source>
        <strain evidence="2">B226-2</strain>
    </source>
</reference>
<dbReference type="Gene3D" id="3.90.550.10">
    <property type="entry name" value="Spore Coat Polysaccharide Biosynthesis Protein SpsA, Chain A"/>
    <property type="match status" value="1"/>
</dbReference>
<dbReference type="EC" id="2.4.-.-" evidence="2"/>
<dbReference type="PANTHER" id="PTHR22916:SF3">
    <property type="entry name" value="UDP-GLCNAC:BETAGAL BETA-1,3-N-ACETYLGLUCOSAMINYLTRANSFERASE-LIKE PROTEIN 1"/>
    <property type="match status" value="1"/>
</dbReference>
<dbReference type="InterPro" id="IPR001173">
    <property type="entry name" value="Glyco_trans_2-like"/>
</dbReference>
<dbReference type="Pfam" id="PF00535">
    <property type="entry name" value="Glycos_transf_2"/>
    <property type="match status" value="1"/>
</dbReference>
<protein>
    <submittedName>
        <fullName evidence="2">Glycosyltransferase</fullName>
        <ecNumber evidence="2">2.4.-.-</ecNumber>
    </submittedName>
</protein>
<organism evidence="2 3">
    <name type="scientific">Enterococcus asini</name>
    <dbReference type="NCBI Taxonomy" id="57732"/>
    <lineage>
        <taxon>Bacteria</taxon>
        <taxon>Bacillati</taxon>
        <taxon>Bacillota</taxon>
        <taxon>Bacilli</taxon>
        <taxon>Lactobacillales</taxon>
        <taxon>Enterococcaceae</taxon>
        <taxon>Enterococcus</taxon>
    </lineage>
</organism>
<dbReference type="Proteomes" id="UP001256711">
    <property type="component" value="Unassembled WGS sequence"/>
</dbReference>